<evidence type="ECO:0000313" key="1">
    <source>
        <dbReference type="EMBL" id="CAG8503910.1"/>
    </source>
</evidence>
<name>A0ACA9L3G5_9GLOM</name>
<sequence>MGSQEFTELENIPNSLIGVHEAALAQSASTIAGIHCNCHTKFDQNQYRCKKAGIVCGSNCHPSSNCCVNRDEYEKRKDVRCKCWKGEEREEPDEIDKRDWRNGRFVDLEGNDINIESQEADSKIRDELANHLQGKERIESVLVDVFLSVLGSIEKKMNRNFVALYKEIQEEELLDKSWPKVRLSKPHDQHEYDFLSKNGRIWTRSLKCCQYLLRGKFQVLEMRLRLEQLT</sequence>
<reference evidence="1" key="1">
    <citation type="submission" date="2021-06" db="EMBL/GenBank/DDBJ databases">
        <authorList>
            <person name="Kallberg Y."/>
            <person name="Tangrot J."/>
            <person name="Rosling A."/>
        </authorList>
    </citation>
    <scope>NUCLEOTIDE SEQUENCE</scope>
    <source>
        <strain evidence="1">IL203A</strain>
    </source>
</reference>
<protein>
    <submittedName>
        <fullName evidence="1">10233_t:CDS:1</fullName>
    </submittedName>
</protein>
<dbReference type="EMBL" id="CAJVPU010002589">
    <property type="protein sequence ID" value="CAG8503910.1"/>
    <property type="molecule type" value="Genomic_DNA"/>
</dbReference>
<evidence type="ECO:0000313" key="2">
    <source>
        <dbReference type="Proteomes" id="UP000789702"/>
    </source>
</evidence>
<accession>A0ACA9L3G5</accession>
<comment type="caution">
    <text evidence="1">The sequence shown here is derived from an EMBL/GenBank/DDBJ whole genome shotgun (WGS) entry which is preliminary data.</text>
</comment>
<proteinExistence type="predicted"/>
<gene>
    <name evidence="1" type="ORF">DHETER_LOCUS3136</name>
</gene>
<keyword evidence="2" id="KW-1185">Reference proteome</keyword>
<organism evidence="1 2">
    <name type="scientific">Dentiscutata heterogama</name>
    <dbReference type="NCBI Taxonomy" id="1316150"/>
    <lineage>
        <taxon>Eukaryota</taxon>
        <taxon>Fungi</taxon>
        <taxon>Fungi incertae sedis</taxon>
        <taxon>Mucoromycota</taxon>
        <taxon>Glomeromycotina</taxon>
        <taxon>Glomeromycetes</taxon>
        <taxon>Diversisporales</taxon>
        <taxon>Gigasporaceae</taxon>
        <taxon>Dentiscutata</taxon>
    </lineage>
</organism>
<dbReference type="Proteomes" id="UP000789702">
    <property type="component" value="Unassembled WGS sequence"/>
</dbReference>